<sequence>MQDTECSDQPEAAVRKSSIQNGIQRSTSNGKVAAGDRTAAAKQLVTF</sequence>
<dbReference type="AlphaFoldDB" id="A0A0E9QBR6"/>
<reference evidence="2" key="2">
    <citation type="journal article" date="2015" name="Fish Shellfish Immunol.">
        <title>Early steps in the European eel (Anguilla anguilla)-Vibrio vulnificus interaction in the gills: Role of the RtxA13 toxin.</title>
        <authorList>
            <person name="Callol A."/>
            <person name="Pajuelo D."/>
            <person name="Ebbesson L."/>
            <person name="Teles M."/>
            <person name="MacKenzie S."/>
            <person name="Amaro C."/>
        </authorList>
    </citation>
    <scope>NUCLEOTIDE SEQUENCE</scope>
</reference>
<accession>A0A0E9QBR6</accession>
<feature type="region of interest" description="Disordered" evidence="1">
    <location>
        <begin position="1"/>
        <end position="38"/>
    </location>
</feature>
<protein>
    <submittedName>
        <fullName evidence="2">Uncharacterized protein</fullName>
    </submittedName>
</protein>
<organism evidence="2">
    <name type="scientific">Anguilla anguilla</name>
    <name type="common">European freshwater eel</name>
    <name type="synonym">Muraena anguilla</name>
    <dbReference type="NCBI Taxonomy" id="7936"/>
    <lineage>
        <taxon>Eukaryota</taxon>
        <taxon>Metazoa</taxon>
        <taxon>Chordata</taxon>
        <taxon>Craniata</taxon>
        <taxon>Vertebrata</taxon>
        <taxon>Euteleostomi</taxon>
        <taxon>Actinopterygii</taxon>
        <taxon>Neopterygii</taxon>
        <taxon>Teleostei</taxon>
        <taxon>Anguilliformes</taxon>
        <taxon>Anguillidae</taxon>
        <taxon>Anguilla</taxon>
    </lineage>
</organism>
<reference evidence="2" key="1">
    <citation type="submission" date="2014-11" db="EMBL/GenBank/DDBJ databases">
        <authorList>
            <person name="Amaro Gonzalez C."/>
        </authorList>
    </citation>
    <scope>NUCLEOTIDE SEQUENCE</scope>
</reference>
<evidence type="ECO:0000256" key="1">
    <source>
        <dbReference type="SAM" id="MobiDB-lite"/>
    </source>
</evidence>
<evidence type="ECO:0000313" key="2">
    <source>
        <dbReference type="EMBL" id="JAH13755.1"/>
    </source>
</evidence>
<feature type="compositionally biased region" description="Polar residues" evidence="1">
    <location>
        <begin position="17"/>
        <end position="30"/>
    </location>
</feature>
<dbReference type="EMBL" id="GBXM01094822">
    <property type="protein sequence ID" value="JAH13755.1"/>
    <property type="molecule type" value="Transcribed_RNA"/>
</dbReference>
<proteinExistence type="predicted"/>
<name>A0A0E9QBR6_ANGAN</name>